<keyword evidence="1" id="KW-0472">Membrane</keyword>
<proteinExistence type="predicted"/>
<protein>
    <submittedName>
        <fullName evidence="2">Uncharacterized protein</fullName>
    </submittedName>
</protein>
<sequence length="115" mass="12116">MEFSIFGILAVVLELLRPVLLPLALVILADALLYAWVIARHSHLRIAPALRVSAVLGVAGGIGAALYFPVWTGASITQLSSLLDYVAVIGAGIGLGIAFAILVYPPVQLLMRKPS</sequence>
<feature type="transmembrane region" description="Helical" evidence="1">
    <location>
        <begin position="49"/>
        <end position="70"/>
    </location>
</feature>
<keyword evidence="1" id="KW-1133">Transmembrane helix</keyword>
<accession>A0A540VW66</accession>
<gene>
    <name evidence="2" type="ORF">FKY71_00030</name>
</gene>
<dbReference type="Proteomes" id="UP000315400">
    <property type="component" value="Unassembled WGS sequence"/>
</dbReference>
<dbReference type="AlphaFoldDB" id="A0A540VW66"/>
<reference evidence="2 3" key="1">
    <citation type="submission" date="2019-06" db="EMBL/GenBank/DDBJ databases">
        <title>Metagenome assembled Genome of Spiribacter salinus SL48-SHIP from the microbial mat of Salt Lake 48 (Novosibirsk region, Russia).</title>
        <authorList>
            <person name="Shipova A."/>
            <person name="Rozanov A.S."/>
            <person name="Bryanskaya A.V."/>
            <person name="Peltek S.E."/>
        </authorList>
    </citation>
    <scope>NUCLEOTIDE SEQUENCE [LARGE SCALE GENOMIC DNA]</scope>
    <source>
        <strain evidence="2">SL48-SHIP-2</strain>
    </source>
</reference>
<feature type="transmembrane region" description="Helical" evidence="1">
    <location>
        <begin position="82"/>
        <end position="104"/>
    </location>
</feature>
<name>A0A540VW66_9GAMM</name>
<evidence type="ECO:0000256" key="1">
    <source>
        <dbReference type="SAM" id="Phobius"/>
    </source>
</evidence>
<comment type="caution">
    <text evidence="2">The sequence shown here is derived from an EMBL/GenBank/DDBJ whole genome shotgun (WGS) entry which is preliminary data.</text>
</comment>
<keyword evidence="1" id="KW-0812">Transmembrane</keyword>
<organism evidence="2 3">
    <name type="scientific">Spiribacter salinus</name>
    <dbReference type="NCBI Taxonomy" id="1335746"/>
    <lineage>
        <taxon>Bacteria</taxon>
        <taxon>Pseudomonadati</taxon>
        <taxon>Pseudomonadota</taxon>
        <taxon>Gammaproteobacteria</taxon>
        <taxon>Chromatiales</taxon>
        <taxon>Ectothiorhodospiraceae</taxon>
        <taxon>Spiribacter</taxon>
    </lineage>
</organism>
<evidence type="ECO:0000313" key="3">
    <source>
        <dbReference type="Proteomes" id="UP000315400"/>
    </source>
</evidence>
<feature type="transmembrane region" description="Helical" evidence="1">
    <location>
        <begin position="20"/>
        <end position="37"/>
    </location>
</feature>
<dbReference type="EMBL" id="VIFK01000001">
    <property type="protein sequence ID" value="TQF01006.1"/>
    <property type="molecule type" value="Genomic_DNA"/>
</dbReference>
<dbReference type="STRING" id="1260251.SPISAL_06175"/>
<evidence type="ECO:0000313" key="2">
    <source>
        <dbReference type="EMBL" id="TQF01006.1"/>
    </source>
</evidence>